<evidence type="ECO:0000256" key="1">
    <source>
        <dbReference type="ARBA" id="ARBA00004651"/>
    </source>
</evidence>
<dbReference type="PANTHER" id="PTHR21137:SF35">
    <property type="entry name" value="ODORANT RECEPTOR 19A-RELATED"/>
    <property type="match status" value="1"/>
</dbReference>
<feature type="transmembrane region" description="Helical" evidence="10">
    <location>
        <begin position="102"/>
        <end position="118"/>
    </location>
</feature>
<comment type="similarity">
    <text evidence="10">Belongs to the insect chemoreceptor superfamily. Heteromeric odorant receptor channel (TC 1.A.69) family.</text>
</comment>
<protein>
    <recommendedName>
        <fullName evidence="10">Odorant receptor</fullName>
    </recommendedName>
</protein>
<dbReference type="VEuPathDB" id="VectorBase:CPIJ015232"/>
<dbReference type="Pfam" id="PF02949">
    <property type="entry name" value="7tm_6"/>
    <property type="match status" value="1"/>
</dbReference>
<evidence type="ECO:0000256" key="10">
    <source>
        <dbReference type="RuleBase" id="RU351113"/>
    </source>
</evidence>
<evidence type="ECO:0000256" key="3">
    <source>
        <dbReference type="ARBA" id="ARBA00022606"/>
    </source>
</evidence>
<dbReference type="OrthoDB" id="7730176at2759"/>
<dbReference type="EnsemblMetazoa" id="CPIJ015232-RA">
    <property type="protein sequence ID" value="CPIJ015232-PA"/>
    <property type="gene ID" value="CPIJ015232"/>
</dbReference>
<sequence>MLNFTVVLRHPDSVPWITANNMELFWGARFAIEKWILKLVECSHDLFWLLDKFLILAGARFTPRNRCQRIGWILYRILACPQPPIALLCFVSAVVFEEDSATVVRNLAVFSSFSLSLIKQRLLSQKFGGILTIRGLLEASDFCSGNSDLDESVRKRFKRTSRTIIITITSIITVQQIVCWIPSEPRDIIFGIPQWIALCWGEKVALAIKYWYILISFVCWISKMYACTVTTVVLMMGFQAEQTILAHSFGTIGNSLQDLRQNYWDCELTRKQYWERLKRLVRVSLDQQQLLLRYLEELQSLVEDLFLLIFYASLVLFGMDFVIILYDPSIFMYVTAAGFVFLCSLEVYSLCYLVDSLKDVFEQIAGHMLYLCARLPYSEDHHKDYLDMRVTLQIIALCSRNAVSFGCAGVSEISVKVFAEMLNNCYSVFTFLREMI</sequence>
<keyword evidence="9 10" id="KW-0807">Transducer</keyword>
<keyword evidence="6 10" id="KW-1133">Transmembrane helix</keyword>
<dbReference type="GO" id="GO:0004984">
    <property type="term" value="F:olfactory receptor activity"/>
    <property type="evidence" value="ECO:0007669"/>
    <property type="project" value="InterPro"/>
</dbReference>
<reference evidence="11" key="1">
    <citation type="submission" date="2020-05" db="UniProtKB">
        <authorList>
            <consortium name="EnsemblMetazoa"/>
        </authorList>
    </citation>
    <scope>IDENTIFICATION</scope>
    <source>
        <strain evidence="11">JHB</strain>
    </source>
</reference>
<evidence type="ECO:0000256" key="7">
    <source>
        <dbReference type="ARBA" id="ARBA00023136"/>
    </source>
</evidence>
<name>A0A1S4K6W7_CULQU</name>
<comment type="caution">
    <text evidence="10">Lacks conserved residue(s) required for the propagation of feature annotation.</text>
</comment>
<evidence type="ECO:0000256" key="5">
    <source>
        <dbReference type="ARBA" id="ARBA00022725"/>
    </source>
</evidence>
<dbReference type="GO" id="GO:0007165">
    <property type="term" value="P:signal transduction"/>
    <property type="evidence" value="ECO:0007669"/>
    <property type="project" value="UniProtKB-KW"/>
</dbReference>
<keyword evidence="5 10" id="KW-0552">Olfaction</keyword>
<dbReference type="InterPro" id="IPR004117">
    <property type="entry name" value="7tm6_olfct_rcpt"/>
</dbReference>
<keyword evidence="12" id="KW-1185">Reference proteome</keyword>
<dbReference type="GO" id="GO:0005549">
    <property type="term" value="F:odorant binding"/>
    <property type="evidence" value="ECO:0007669"/>
    <property type="project" value="InterPro"/>
</dbReference>
<evidence type="ECO:0000256" key="2">
    <source>
        <dbReference type="ARBA" id="ARBA00022475"/>
    </source>
</evidence>
<evidence type="ECO:0000256" key="4">
    <source>
        <dbReference type="ARBA" id="ARBA00022692"/>
    </source>
</evidence>
<dbReference type="GO" id="GO:0005886">
    <property type="term" value="C:plasma membrane"/>
    <property type="evidence" value="ECO:0007669"/>
    <property type="project" value="UniProtKB-SubCell"/>
</dbReference>
<feature type="transmembrane region" description="Helical" evidence="10">
    <location>
        <begin position="164"/>
        <end position="183"/>
    </location>
</feature>
<evidence type="ECO:0000256" key="9">
    <source>
        <dbReference type="ARBA" id="ARBA00023224"/>
    </source>
</evidence>
<keyword evidence="7 10" id="KW-0472">Membrane</keyword>
<dbReference type="AlphaFoldDB" id="A0A1S4K6W7"/>
<feature type="transmembrane region" description="Helical" evidence="10">
    <location>
        <begin position="305"/>
        <end position="324"/>
    </location>
</feature>
<evidence type="ECO:0000313" key="11">
    <source>
        <dbReference type="EnsemblMetazoa" id="CPIJ015232-PA"/>
    </source>
</evidence>
<dbReference type="InParanoid" id="A0A1S4K6W7"/>
<dbReference type="Proteomes" id="UP000002320">
    <property type="component" value="Unassembled WGS sequence"/>
</dbReference>
<keyword evidence="8 10" id="KW-0675">Receptor</keyword>
<feature type="transmembrane region" description="Helical" evidence="10">
    <location>
        <begin position="73"/>
        <end position="96"/>
    </location>
</feature>
<accession>A0A1S4K6W7</accession>
<proteinExistence type="inferred from homology"/>
<dbReference type="PANTHER" id="PTHR21137">
    <property type="entry name" value="ODORANT RECEPTOR"/>
    <property type="match status" value="1"/>
</dbReference>
<evidence type="ECO:0000256" key="6">
    <source>
        <dbReference type="ARBA" id="ARBA00022989"/>
    </source>
</evidence>
<evidence type="ECO:0000256" key="8">
    <source>
        <dbReference type="ARBA" id="ARBA00023170"/>
    </source>
</evidence>
<comment type="subcellular location">
    <subcellularLocation>
        <location evidence="1 10">Cell membrane</location>
        <topology evidence="1 10">Multi-pass membrane protein</topology>
    </subcellularLocation>
</comment>
<evidence type="ECO:0000313" key="12">
    <source>
        <dbReference type="Proteomes" id="UP000002320"/>
    </source>
</evidence>
<dbReference type="VEuPathDB" id="VectorBase:CQUJHB016987"/>
<keyword evidence="4 10" id="KW-0812">Transmembrane</keyword>
<organism evidence="11 12">
    <name type="scientific">Culex quinquefasciatus</name>
    <name type="common">Southern house mosquito</name>
    <name type="synonym">Culex pungens</name>
    <dbReference type="NCBI Taxonomy" id="7176"/>
    <lineage>
        <taxon>Eukaryota</taxon>
        <taxon>Metazoa</taxon>
        <taxon>Ecdysozoa</taxon>
        <taxon>Arthropoda</taxon>
        <taxon>Hexapoda</taxon>
        <taxon>Insecta</taxon>
        <taxon>Pterygota</taxon>
        <taxon>Neoptera</taxon>
        <taxon>Endopterygota</taxon>
        <taxon>Diptera</taxon>
        <taxon>Nematocera</taxon>
        <taxon>Culicoidea</taxon>
        <taxon>Culicidae</taxon>
        <taxon>Culicinae</taxon>
        <taxon>Culicini</taxon>
        <taxon>Culex</taxon>
        <taxon>Culex</taxon>
    </lineage>
</organism>
<keyword evidence="2" id="KW-1003">Cell membrane</keyword>
<feature type="transmembrane region" description="Helical" evidence="10">
    <location>
        <begin position="210"/>
        <end position="238"/>
    </location>
</feature>
<feature type="transmembrane region" description="Helical" evidence="10">
    <location>
        <begin position="330"/>
        <end position="354"/>
    </location>
</feature>
<keyword evidence="3 10" id="KW-0716">Sensory transduction</keyword>